<sequence>MPRKNFLQDFSLVSAPGSFQRIHHVELGEEDSTIVFTYTFPLSLGPHSIEFNVAILDVSGYPDDHTYFAFSEGDNIPQAIAPALESIPVMFKGCALDVFLEGFRDCLDQAVLPQDIDADSLPTDDFDSNGEPDDMDWDQTSGPDLFNSTDLKRLRVDLRAVKEAGFKVGYLGDQTGALIVSISCRVAKLGISEDAMQMWDILPSQFLVLLLHYPQGYAGLDRILSQPDASPDLVRVYIGFCGTYKPTMVSVPDASHANVSEQIFSPGASTSETQSRMKSSFITDPLQGLFKERFLDLIRDRLEYGFSWTGAELFYNDHQGKPLGPKKLLHSKYRCAEQWSKSTPGFVKADELSQQQNTVELALPLVAMQYTVRRFVKCTEFCLNCHCKIDAGFEALKPYVCSNPLCLYQYMQLGMGPKLEWEIVSQPYVVDMLVSFTYVRAMTRNLTELPVGLGLKVPSAIDSNYNCPAQFATFDARQMILGVNGSHELAVGQWIVIKNTMGASLEQKSASLHCTVLGTDGCKYMSLSAPVPVGFVQGDDSWKHTWRDVTFIPYNVDFDDLNLQLKMEAINTLLDTLPDVHAMKEYITNGASPEQNTPLATWTHRISPSALYVLRWIVASNRSCIVHDDDPKHQVTGMQGYMQFRLAQGSPDKEKRFVQAIACASSKKHPTLFAWHGSPLHNWHNIVRQGLNFETVLHGRSYGNGVYMASDFLTSYGYTRVSSNATGWGQSQLKITGAISLNEVVNAPKTFLCSSPFFVVSQLDWIQPRYLFLMCESPRNQWKASTVPTQTYTQDPQHPVLGPNRDAIHIPISALGTRNSKCQETTQVLKEAGNPASGHAKKKRKLSGKGIPKGATVIVLDDDKVADTDSVATLAEDLRLLESDTEDEEMKDLGSCEASKRTYAHDDLSKTDFRPGTLHSESLQLLEPPSYASSTATQSLQRHLRETLKVQDRTPLHELGWYVDTTLINTVYQWIVELHSFDPGLPLAQDLKKYKLASVVLELRFPPNFPLTPPFVRVIRPRFLPFTQNGGGHVTIGGAMCMELLTSSGWLPTTTMESVLLQVRMALCSTDPRPARLQYGMDYSFGGAVEDFQRACLRHGWLVPEDFPRLRS</sequence>
<dbReference type="Pfam" id="PF00644">
    <property type="entry name" value="PARP"/>
    <property type="match status" value="1"/>
</dbReference>
<dbReference type="PROSITE" id="PS50127">
    <property type="entry name" value="UBC_2"/>
    <property type="match status" value="1"/>
</dbReference>
<evidence type="ECO:0000259" key="6">
    <source>
        <dbReference type="PROSITE" id="PS50127"/>
    </source>
</evidence>
<evidence type="ECO:0000256" key="1">
    <source>
        <dbReference type="ARBA" id="ARBA00022676"/>
    </source>
</evidence>
<evidence type="ECO:0000256" key="2">
    <source>
        <dbReference type="ARBA" id="ARBA00022679"/>
    </source>
</evidence>
<evidence type="ECO:0000256" key="4">
    <source>
        <dbReference type="ARBA" id="ARBA00023027"/>
    </source>
</evidence>
<dbReference type="SUPFAM" id="SSF56399">
    <property type="entry name" value="ADP-ribosylation"/>
    <property type="match status" value="1"/>
</dbReference>
<dbReference type="GO" id="GO:0003950">
    <property type="term" value="F:NAD+ poly-ADP-ribosyltransferase activity"/>
    <property type="evidence" value="ECO:0007669"/>
    <property type="project" value="InterPro"/>
</dbReference>
<dbReference type="FunFam" id="3.10.110.10:FF:000107">
    <property type="entry name" value="Ubiquitin conjugating enzyme, putative"/>
    <property type="match status" value="1"/>
</dbReference>
<keyword evidence="4" id="KW-0520">NAD</keyword>
<dbReference type="RefSeq" id="XP_025400380.1">
    <property type="nucleotide sequence ID" value="XM_025544746.1"/>
</dbReference>
<dbReference type="CDD" id="cd23802">
    <property type="entry name" value="UBCc_UBE2Q"/>
    <property type="match status" value="1"/>
</dbReference>
<dbReference type="Gene3D" id="3.90.228.10">
    <property type="match status" value="1"/>
</dbReference>
<dbReference type="InterPro" id="IPR016135">
    <property type="entry name" value="UBQ-conjugating_enzyme/RWD"/>
</dbReference>
<dbReference type="EMBL" id="MSFL01000009">
    <property type="protein sequence ID" value="PWY85038.1"/>
    <property type="molecule type" value="Genomic_DNA"/>
</dbReference>
<gene>
    <name evidence="7" type="ORF">BO70DRAFT_370560</name>
</gene>
<organism evidence="7 8">
    <name type="scientific">Aspergillus heteromorphus CBS 117.55</name>
    <dbReference type="NCBI Taxonomy" id="1448321"/>
    <lineage>
        <taxon>Eukaryota</taxon>
        <taxon>Fungi</taxon>
        <taxon>Dikarya</taxon>
        <taxon>Ascomycota</taxon>
        <taxon>Pezizomycotina</taxon>
        <taxon>Eurotiomycetes</taxon>
        <taxon>Eurotiomycetidae</taxon>
        <taxon>Eurotiales</taxon>
        <taxon>Aspergillaceae</taxon>
        <taxon>Aspergillus</taxon>
        <taxon>Aspergillus subgen. Circumdati</taxon>
    </lineage>
</organism>
<feature type="compositionally biased region" description="Acidic residues" evidence="5">
    <location>
        <begin position="118"/>
        <end position="137"/>
    </location>
</feature>
<name>A0A317WIZ9_9EURO</name>
<feature type="region of interest" description="Disordered" evidence="5">
    <location>
        <begin position="118"/>
        <end position="142"/>
    </location>
</feature>
<evidence type="ECO:0000313" key="7">
    <source>
        <dbReference type="EMBL" id="PWY85038.1"/>
    </source>
</evidence>
<dbReference type="InterPro" id="IPR012317">
    <property type="entry name" value="Poly(ADP-ribose)pol_cat_dom"/>
</dbReference>
<evidence type="ECO:0000256" key="5">
    <source>
        <dbReference type="SAM" id="MobiDB-lite"/>
    </source>
</evidence>
<keyword evidence="1" id="KW-0328">Glycosyltransferase</keyword>
<evidence type="ECO:0000256" key="3">
    <source>
        <dbReference type="ARBA" id="ARBA00022695"/>
    </source>
</evidence>
<feature type="domain" description="UBC core" evidence="6">
    <location>
        <begin position="935"/>
        <end position="1112"/>
    </location>
</feature>
<accession>A0A317WIZ9</accession>
<dbReference type="InterPro" id="IPR000608">
    <property type="entry name" value="UBC"/>
</dbReference>
<dbReference type="AlphaFoldDB" id="A0A317WIZ9"/>
<dbReference type="STRING" id="1448321.A0A317WIZ9"/>
<proteinExistence type="predicted"/>
<comment type="caution">
    <text evidence="7">The sequence shown here is derived from an EMBL/GenBank/DDBJ whole genome shotgun (WGS) entry which is preliminary data.</text>
</comment>
<evidence type="ECO:0000313" key="8">
    <source>
        <dbReference type="Proteomes" id="UP000247233"/>
    </source>
</evidence>
<dbReference type="SUPFAM" id="SSF54495">
    <property type="entry name" value="UBC-like"/>
    <property type="match status" value="1"/>
</dbReference>
<dbReference type="VEuPathDB" id="FungiDB:BO70DRAFT_370560"/>
<keyword evidence="8" id="KW-1185">Reference proteome</keyword>
<dbReference type="GeneID" id="37066983"/>
<dbReference type="Pfam" id="PF00179">
    <property type="entry name" value="UQ_con"/>
    <property type="match status" value="1"/>
</dbReference>
<dbReference type="PANTHER" id="PTHR21328">
    <property type="entry name" value="POLY ADP-RIBOSE POLYMERASE FAMILY, MEMBER PARP"/>
    <property type="match status" value="1"/>
</dbReference>
<reference evidence="7 8" key="1">
    <citation type="submission" date="2016-12" db="EMBL/GenBank/DDBJ databases">
        <title>The genomes of Aspergillus section Nigri reveals drivers in fungal speciation.</title>
        <authorList>
            <consortium name="DOE Joint Genome Institute"/>
            <person name="Vesth T.C."/>
            <person name="Nybo J."/>
            <person name="Theobald S."/>
            <person name="Brandl J."/>
            <person name="Frisvad J.C."/>
            <person name="Nielsen K.F."/>
            <person name="Lyhne E.K."/>
            <person name="Kogle M.E."/>
            <person name="Kuo A."/>
            <person name="Riley R."/>
            <person name="Clum A."/>
            <person name="Nolan M."/>
            <person name="Lipzen A."/>
            <person name="Salamov A."/>
            <person name="Henrissat B."/>
            <person name="Wiebenga A."/>
            <person name="De Vries R.P."/>
            <person name="Grigoriev I.V."/>
            <person name="Mortensen U.H."/>
            <person name="Andersen M.R."/>
            <person name="Baker S.E."/>
        </authorList>
    </citation>
    <scope>NUCLEOTIDE SEQUENCE [LARGE SCALE GENOMIC DNA]</scope>
    <source>
        <strain evidence="7 8">CBS 117.55</strain>
    </source>
</reference>
<dbReference type="GO" id="GO:0016779">
    <property type="term" value="F:nucleotidyltransferase activity"/>
    <property type="evidence" value="ECO:0007669"/>
    <property type="project" value="UniProtKB-KW"/>
</dbReference>
<dbReference type="OrthoDB" id="109543at2759"/>
<dbReference type="Proteomes" id="UP000247233">
    <property type="component" value="Unassembled WGS sequence"/>
</dbReference>
<protein>
    <submittedName>
        <fullName evidence="7">Ubiquitin conjugating enzyme</fullName>
    </submittedName>
</protein>
<keyword evidence="2" id="KW-0808">Transferase</keyword>
<keyword evidence="3" id="KW-0548">Nucleotidyltransferase</keyword>
<dbReference type="InterPro" id="IPR051838">
    <property type="entry name" value="ARTD_PARP"/>
</dbReference>
<dbReference type="Gene3D" id="3.10.110.10">
    <property type="entry name" value="Ubiquitin Conjugating Enzyme"/>
    <property type="match status" value="1"/>
</dbReference>